<keyword evidence="2" id="KW-1185">Reference proteome</keyword>
<dbReference type="GO" id="GO:0004165">
    <property type="term" value="F:delta(3)-delta(2)-enoyl-CoA isomerase activity"/>
    <property type="evidence" value="ECO:0007669"/>
    <property type="project" value="TreeGrafter"/>
</dbReference>
<reference evidence="1" key="2">
    <citation type="journal article" date="2024" name="Plant">
        <title>Genomic evolution and insights into agronomic trait innovations of Sesamum species.</title>
        <authorList>
            <person name="Miao H."/>
            <person name="Wang L."/>
            <person name="Qu L."/>
            <person name="Liu H."/>
            <person name="Sun Y."/>
            <person name="Le M."/>
            <person name="Wang Q."/>
            <person name="Wei S."/>
            <person name="Zheng Y."/>
            <person name="Lin W."/>
            <person name="Duan Y."/>
            <person name="Cao H."/>
            <person name="Xiong S."/>
            <person name="Wang X."/>
            <person name="Wei L."/>
            <person name="Li C."/>
            <person name="Ma Q."/>
            <person name="Ju M."/>
            <person name="Zhao R."/>
            <person name="Li G."/>
            <person name="Mu C."/>
            <person name="Tian Q."/>
            <person name="Mei H."/>
            <person name="Zhang T."/>
            <person name="Gao T."/>
            <person name="Zhang H."/>
        </authorList>
    </citation>
    <scope>NUCLEOTIDE SEQUENCE</scope>
    <source>
        <strain evidence="1">3651</strain>
    </source>
</reference>
<proteinExistence type="predicted"/>
<accession>A0AAE1YAT6</accession>
<dbReference type="InterPro" id="IPR029045">
    <property type="entry name" value="ClpP/crotonase-like_dom_sf"/>
</dbReference>
<comment type="caution">
    <text evidence="1">The sequence shown here is derived from an EMBL/GenBank/DDBJ whole genome shotgun (WGS) entry which is preliminary data.</text>
</comment>
<dbReference type="Gene3D" id="3.90.226.10">
    <property type="entry name" value="2-enoyl-CoA Hydratase, Chain A, domain 1"/>
    <property type="match status" value="1"/>
</dbReference>
<dbReference type="PANTHER" id="PTHR11941">
    <property type="entry name" value="ENOYL-COA HYDRATASE-RELATED"/>
    <property type="match status" value="1"/>
</dbReference>
<dbReference type="GO" id="GO:0005777">
    <property type="term" value="C:peroxisome"/>
    <property type="evidence" value="ECO:0007669"/>
    <property type="project" value="TreeGrafter"/>
</dbReference>
<dbReference type="GO" id="GO:0006635">
    <property type="term" value="P:fatty acid beta-oxidation"/>
    <property type="evidence" value="ECO:0007669"/>
    <property type="project" value="TreeGrafter"/>
</dbReference>
<protein>
    <submittedName>
        <fullName evidence="1">Enoyl-CoA delta isomerase 1, peroxisomal</fullName>
    </submittedName>
</protein>
<dbReference type="SUPFAM" id="SSF52096">
    <property type="entry name" value="ClpP/crotonase"/>
    <property type="match status" value="1"/>
</dbReference>
<gene>
    <name evidence="1" type="ORF">Salat_1447500</name>
</gene>
<dbReference type="Proteomes" id="UP001293254">
    <property type="component" value="Unassembled WGS sequence"/>
</dbReference>
<sequence>MGMWAMPSEAGADFFLFQSDPLLWKSHLPLKHSTVRKKCGMCTIEKRGDLFILTITGNDEHRLNPTLIDSIRAALNRAKSESESMGPTALITTADGKFFSNGYDLSWAFSDRAQAQARSKVVSKKFRLLVADLISLPMPTIAAVTGHASAAGFILAPQP</sequence>
<dbReference type="InterPro" id="IPR001753">
    <property type="entry name" value="Enoyl-CoA_hydra/iso"/>
</dbReference>
<name>A0AAE1YAT6_9LAMI</name>
<dbReference type="Pfam" id="PF00378">
    <property type="entry name" value="ECH_1"/>
    <property type="match status" value="1"/>
</dbReference>
<dbReference type="AlphaFoldDB" id="A0AAE1YAT6"/>
<evidence type="ECO:0000313" key="1">
    <source>
        <dbReference type="EMBL" id="KAK4426788.1"/>
    </source>
</evidence>
<evidence type="ECO:0000313" key="2">
    <source>
        <dbReference type="Proteomes" id="UP001293254"/>
    </source>
</evidence>
<dbReference type="PANTHER" id="PTHR11941:SF84">
    <property type="entry name" value="ENOYL-COA DELTA ISOMERASE 1, PEROXISOMAL"/>
    <property type="match status" value="1"/>
</dbReference>
<keyword evidence="1" id="KW-0413">Isomerase</keyword>
<reference evidence="1" key="1">
    <citation type="submission" date="2020-06" db="EMBL/GenBank/DDBJ databases">
        <authorList>
            <person name="Li T."/>
            <person name="Hu X."/>
            <person name="Zhang T."/>
            <person name="Song X."/>
            <person name="Zhang H."/>
            <person name="Dai N."/>
            <person name="Sheng W."/>
            <person name="Hou X."/>
            <person name="Wei L."/>
        </authorList>
    </citation>
    <scope>NUCLEOTIDE SEQUENCE</scope>
    <source>
        <strain evidence="1">3651</strain>
        <tissue evidence="1">Leaf</tissue>
    </source>
</reference>
<dbReference type="CDD" id="cd06558">
    <property type="entry name" value="crotonase-like"/>
    <property type="match status" value="1"/>
</dbReference>
<dbReference type="EMBL" id="JACGWO010000005">
    <property type="protein sequence ID" value="KAK4426788.1"/>
    <property type="molecule type" value="Genomic_DNA"/>
</dbReference>
<organism evidence="1 2">
    <name type="scientific">Sesamum alatum</name>
    <dbReference type="NCBI Taxonomy" id="300844"/>
    <lineage>
        <taxon>Eukaryota</taxon>
        <taxon>Viridiplantae</taxon>
        <taxon>Streptophyta</taxon>
        <taxon>Embryophyta</taxon>
        <taxon>Tracheophyta</taxon>
        <taxon>Spermatophyta</taxon>
        <taxon>Magnoliopsida</taxon>
        <taxon>eudicotyledons</taxon>
        <taxon>Gunneridae</taxon>
        <taxon>Pentapetalae</taxon>
        <taxon>asterids</taxon>
        <taxon>lamiids</taxon>
        <taxon>Lamiales</taxon>
        <taxon>Pedaliaceae</taxon>
        <taxon>Sesamum</taxon>
    </lineage>
</organism>